<dbReference type="Pfam" id="PF07970">
    <property type="entry name" value="COPIIcoated_ERV"/>
    <property type="match status" value="1"/>
</dbReference>
<dbReference type="PANTHER" id="PTHR10984:SF81">
    <property type="entry name" value="ER-DERIVED VESICLES PROTEIN ERV41"/>
    <property type="match status" value="1"/>
</dbReference>
<evidence type="ECO:0000313" key="7">
    <source>
        <dbReference type="EMBL" id="CAG8614207.1"/>
    </source>
</evidence>
<dbReference type="Pfam" id="PF13850">
    <property type="entry name" value="ERGIC_N"/>
    <property type="match status" value="1"/>
</dbReference>
<evidence type="ECO:0000259" key="5">
    <source>
        <dbReference type="Pfam" id="PF07970"/>
    </source>
</evidence>
<keyword evidence="3" id="KW-1133">Transmembrane helix</keyword>
<proteinExistence type="predicted"/>
<feature type="domain" description="Endoplasmic reticulum vesicle transporter C-terminal" evidence="5">
    <location>
        <begin position="155"/>
        <end position="310"/>
    </location>
</feature>
<evidence type="ECO:0000256" key="2">
    <source>
        <dbReference type="ARBA" id="ARBA00022692"/>
    </source>
</evidence>
<dbReference type="GO" id="GO:0006890">
    <property type="term" value="P:retrograde vesicle-mediated transport, Golgi to endoplasmic reticulum"/>
    <property type="evidence" value="ECO:0007669"/>
    <property type="project" value="TreeGrafter"/>
</dbReference>
<dbReference type="AlphaFoldDB" id="A0A9N9CW52"/>
<feature type="domain" description="Endoplasmic reticulum vesicle transporter N-terminal" evidence="6">
    <location>
        <begin position="12"/>
        <end position="96"/>
    </location>
</feature>
<gene>
    <name evidence="7" type="ORF">POCULU_LOCUS8100</name>
</gene>
<sequence length="358" mass="40369">MLAKYLRKIVLLDAFPKVDAGYQHSSTQGGCMTVFVSICLWFLILSEFREYLTLNQKYKFVVDSSIGHHMDINVDITVAMPCSSISIDELELTGERTNLDEVIRTVPAKFEVRSARKLREFLLSEIDMDVDIRKLIKDARAKGWNSGSEVPADDTFSSCRIYGSFAVNKVAGNFHITAVGQGYIQHQVMDKSAINFTHRIDEFSFGTLYPKLVNPLDDSVEITDQQSGLLILSLSVATDSTVFKYFISVVPTTYVDNSGRTLLTNQYAVTDYSKDIEFNNEGVPGIFFSYEIEPISVHITEKRSSFAAFLEVEGANRFVDDRFVDDSNDNGSYKRRSFPLKRINRAKAELTGLDNLKV</sequence>
<name>A0A9N9CW52_9GLOM</name>
<keyword evidence="4" id="KW-0472">Membrane</keyword>
<dbReference type="GO" id="GO:0030134">
    <property type="term" value="C:COPII-coated ER to Golgi transport vesicle"/>
    <property type="evidence" value="ECO:0007669"/>
    <property type="project" value="TreeGrafter"/>
</dbReference>
<dbReference type="OrthoDB" id="5541786at2759"/>
<dbReference type="GO" id="GO:0006888">
    <property type="term" value="P:endoplasmic reticulum to Golgi vesicle-mediated transport"/>
    <property type="evidence" value="ECO:0007669"/>
    <property type="project" value="TreeGrafter"/>
</dbReference>
<organism evidence="7 8">
    <name type="scientific">Paraglomus occultum</name>
    <dbReference type="NCBI Taxonomy" id="144539"/>
    <lineage>
        <taxon>Eukaryota</taxon>
        <taxon>Fungi</taxon>
        <taxon>Fungi incertae sedis</taxon>
        <taxon>Mucoromycota</taxon>
        <taxon>Glomeromycotina</taxon>
        <taxon>Glomeromycetes</taxon>
        <taxon>Paraglomerales</taxon>
        <taxon>Paraglomeraceae</taxon>
        <taxon>Paraglomus</taxon>
    </lineage>
</organism>
<dbReference type="InterPro" id="IPR045888">
    <property type="entry name" value="Erv"/>
</dbReference>
<evidence type="ECO:0000313" key="8">
    <source>
        <dbReference type="Proteomes" id="UP000789572"/>
    </source>
</evidence>
<dbReference type="GO" id="GO:0005789">
    <property type="term" value="C:endoplasmic reticulum membrane"/>
    <property type="evidence" value="ECO:0007669"/>
    <property type="project" value="TreeGrafter"/>
</dbReference>
<dbReference type="PANTHER" id="PTHR10984">
    <property type="entry name" value="ENDOPLASMIC RETICULUM-GOLGI INTERMEDIATE COMPARTMENT PROTEIN"/>
    <property type="match status" value="1"/>
</dbReference>
<dbReference type="InterPro" id="IPR039542">
    <property type="entry name" value="Erv_N"/>
</dbReference>
<reference evidence="7" key="1">
    <citation type="submission" date="2021-06" db="EMBL/GenBank/DDBJ databases">
        <authorList>
            <person name="Kallberg Y."/>
            <person name="Tangrot J."/>
            <person name="Rosling A."/>
        </authorList>
    </citation>
    <scope>NUCLEOTIDE SEQUENCE</scope>
    <source>
        <strain evidence="7">IA702</strain>
    </source>
</reference>
<protein>
    <submittedName>
        <fullName evidence="7">11369_t:CDS:1</fullName>
    </submittedName>
</protein>
<comment type="caution">
    <text evidence="7">The sequence shown here is derived from an EMBL/GenBank/DDBJ whole genome shotgun (WGS) entry which is preliminary data.</text>
</comment>
<evidence type="ECO:0000259" key="6">
    <source>
        <dbReference type="Pfam" id="PF13850"/>
    </source>
</evidence>
<accession>A0A9N9CW52</accession>
<keyword evidence="2" id="KW-0812">Transmembrane</keyword>
<evidence type="ECO:0000256" key="4">
    <source>
        <dbReference type="ARBA" id="ARBA00023136"/>
    </source>
</evidence>
<dbReference type="Proteomes" id="UP000789572">
    <property type="component" value="Unassembled WGS sequence"/>
</dbReference>
<keyword evidence="8" id="KW-1185">Reference proteome</keyword>
<evidence type="ECO:0000256" key="1">
    <source>
        <dbReference type="ARBA" id="ARBA00004370"/>
    </source>
</evidence>
<dbReference type="GO" id="GO:0000139">
    <property type="term" value="C:Golgi membrane"/>
    <property type="evidence" value="ECO:0007669"/>
    <property type="project" value="TreeGrafter"/>
</dbReference>
<dbReference type="EMBL" id="CAJVPJ010002148">
    <property type="protein sequence ID" value="CAG8614207.1"/>
    <property type="molecule type" value="Genomic_DNA"/>
</dbReference>
<evidence type="ECO:0000256" key="3">
    <source>
        <dbReference type="ARBA" id="ARBA00022989"/>
    </source>
</evidence>
<comment type="subcellular location">
    <subcellularLocation>
        <location evidence="1">Membrane</location>
    </subcellularLocation>
</comment>
<dbReference type="InterPro" id="IPR012936">
    <property type="entry name" value="Erv_C"/>
</dbReference>